<dbReference type="InParanoid" id="A0A0P0VHC5"/>
<protein>
    <submittedName>
        <fullName evidence="2">Os02g0269650 protein</fullName>
    </submittedName>
</protein>
<keyword evidence="3" id="KW-1185">Reference proteome</keyword>
<evidence type="ECO:0000256" key="1">
    <source>
        <dbReference type="SAM" id="SignalP"/>
    </source>
</evidence>
<reference evidence="3" key="1">
    <citation type="journal article" date="2005" name="Nature">
        <title>The map-based sequence of the rice genome.</title>
        <authorList>
            <consortium name="International rice genome sequencing project (IRGSP)"/>
            <person name="Matsumoto T."/>
            <person name="Wu J."/>
            <person name="Kanamori H."/>
            <person name="Katayose Y."/>
            <person name="Fujisawa M."/>
            <person name="Namiki N."/>
            <person name="Mizuno H."/>
            <person name="Yamamoto K."/>
            <person name="Antonio B.A."/>
            <person name="Baba T."/>
            <person name="Sakata K."/>
            <person name="Nagamura Y."/>
            <person name="Aoki H."/>
            <person name="Arikawa K."/>
            <person name="Arita K."/>
            <person name="Bito T."/>
            <person name="Chiden Y."/>
            <person name="Fujitsuka N."/>
            <person name="Fukunaka R."/>
            <person name="Hamada M."/>
            <person name="Harada C."/>
            <person name="Hayashi A."/>
            <person name="Hijishita S."/>
            <person name="Honda M."/>
            <person name="Hosokawa S."/>
            <person name="Ichikawa Y."/>
            <person name="Idonuma A."/>
            <person name="Iijima M."/>
            <person name="Ikeda M."/>
            <person name="Ikeno M."/>
            <person name="Ito K."/>
            <person name="Ito S."/>
            <person name="Ito T."/>
            <person name="Ito Y."/>
            <person name="Ito Y."/>
            <person name="Iwabuchi A."/>
            <person name="Kamiya K."/>
            <person name="Karasawa W."/>
            <person name="Kurita K."/>
            <person name="Katagiri S."/>
            <person name="Kikuta A."/>
            <person name="Kobayashi H."/>
            <person name="Kobayashi N."/>
            <person name="Machita K."/>
            <person name="Maehara T."/>
            <person name="Masukawa M."/>
            <person name="Mizubayashi T."/>
            <person name="Mukai Y."/>
            <person name="Nagasaki H."/>
            <person name="Nagata Y."/>
            <person name="Naito S."/>
            <person name="Nakashima M."/>
            <person name="Nakama Y."/>
            <person name="Nakamichi Y."/>
            <person name="Nakamura M."/>
            <person name="Meguro A."/>
            <person name="Negishi M."/>
            <person name="Ohta I."/>
            <person name="Ohta T."/>
            <person name="Okamoto M."/>
            <person name="Ono N."/>
            <person name="Saji S."/>
            <person name="Sakaguchi M."/>
            <person name="Sakai K."/>
            <person name="Shibata M."/>
            <person name="Shimokawa T."/>
            <person name="Song J."/>
            <person name="Takazaki Y."/>
            <person name="Terasawa K."/>
            <person name="Tsugane M."/>
            <person name="Tsuji K."/>
            <person name="Ueda S."/>
            <person name="Waki K."/>
            <person name="Yamagata H."/>
            <person name="Yamamoto M."/>
            <person name="Yamamoto S."/>
            <person name="Yamane H."/>
            <person name="Yoshiki S."/>
            <person name="Yoshihara R."/>
            <person name="Yukawa K."/>
            <person name="Zhong H."/>
            <person name="Yano M."/>
            <person name="Yuan Q."/>
            <person name="Ouyang S."/>
            <person name="Liu J."/>
            <person name="Jones K.M."/>
            <person name="Gansberger K."/>
            <person name="Moffat K."/>
            <person name="Hill J."/>
            <person name="Bera J."/>
            <person name="Fadrosh D."/>
            <person name="Jin S."/>
            <person name="Johri S."/>
            <person name="Kim M."/>
            <person name="Overton L."/>
            <person name="Reardon M."/>
            <person name="Tsitrin T."/>
            <person name="Vuong H."/>
            <person name="Weaver B."/>
            <person name="Ciecko A."/>
            <person name="Tallon L."/>
            <person name="Jackson J."/>
            <person name="Pai G."/>
            <person name="Aken S.V."/>
            <person name="Utterback T."/>
            <person name="Reidmuller S."/>
            <person name="Feldblyum T."/>
            <person name="Hsiao J."/>
            <person name="Zismann V."/>
            <person name="Iobst S."/>
            <person name="de Vazeille A.R."/>
            <person name="Buell C.R."/>
            <person name="Ying K."/>
            <person name="Li Y."/>
            <person name="Lu T."/>
            <person name="Huang Y."/>
            <person name="Zhao Q."/>
            <person name="Feng Q."/>
            <person name="Zhang L."/>
            <person name="Zhu J."/>
            <person name="Weng Q."/>
            <person name="Mu J."/>
            <person name="Lu Y."/>
            <person name="Fan D."/>
            <person name="Liu Y."/>
            <person name="Guan J."/>
            <person name="Zhang Y."/>
            <person name="Yu S."/>
            <person name="Liu X."/>
            <person name="Zhang Y."/>
            <person name="Hong G."/>
            <person name="Han B."/>
            <person name="Choisne N."/>
            <person name="Demange N."/>
            <person name="Orjeda G."/>
            <person name="Samain S."/>
            <person name="Cattolico L."/>
            <person name="Pelletier E."/>
            <person name="Couloux A."/>
            <person name="Segurens B."/>
            <person name="Wincker P."/>
            <person name="D'Hont A."/>
            <person name="Scarpelli C."/>
            <person name="Weissenbach J."/>
            <person name="Salanoubat M."/>
            <person name="Quetier F."/>
            <person name="Yu Y."/>
            <person name="Kim H.R."/>
            <person name="Rambo T."/>
            <person name="Currie J."/>
            <person name="Collura K."/>
            <person name="Luo M."/>
            <person name="Yang T."/>
            <person name="Ammiraju J.S.S."/>
            <person name="Engler F."/>
            <person name="Soderlund C."/>
            <person name="Wing R.A."/>
            <person name="Palmer L.E."/>
            <person name="de la Bastide M."/>
            <person name="Spiegel L."/>
            <person name="Nascimento L."/>
            <person name="Zutavern T."/>
            <person name="O'Shaughnessy A."/>
            <person name="Dike S."/>
            <person name="Dedhia N."/>
            <person name="Preston R."/>
            <person name="Balija V."/>
            <person name="McCombie W.R."/>
            <person name="Chow T."/>
            <person name="Chen H."/>
            <person name="Chung M."/>
            <person name="Chen C."/>
            <person name="Shaw J."/>
            <person name="Wu H."/>
            <person name="Hsiao K."/>
            <person name="Chao Y."/>
            <person name="Chu M."/>
            <person name="Cheng C."/>
            <person name="Hour A."/>
            <person name="Lee P."/>
            <person name="Lin S."/>
            <person name="Lin Y."/>
            <person name="Liou J."/>
            <person name="Liu S."/>
            <person name="Hsing Y."/>
            <person name="Raghuvanshi S."/>
            <person name="Mohanty A."/>
            <person name="Bharti A.K."/>
            <person name="Gaur A."/>
            <person name="Gupta V."/>
            <person name="Kumar D."/>
            <person name="Ravi V."/>
            <person name="Vij S."/>
            <person name="Kapur A."/>
            <person name="Khurana P."/>
            <person name="Khurana P."/>
            <person name="Khurana J.P."/>
            <person name="Tyagi A.K."/>
            <person name="Gaikwad K."/>
            <person name="Singh A."/>
            <person name="Dalal V."/>
            <person name="Srivastava S."/>
            <person name="Dixit A."/>
            <person name="Pal A.K."/>
            <person name="Ghazi I.A."/>
            <person name="Yadav M."/>
            <person name="Pandit A."/>
            <person name="Bhargava A."/>
            <person name="Sureshbabu K."/>
            <person name="Batra K."/>
            <person name="Sharma T.R."/>
            <person name="Mohapatra T."/>
            <person name="Singh N.K."/>
            <person name="Messing J."/>
            <person name="Nelson A.B."/>
            <person name="Fuks G."/>
            <person name="Kavchok S."/>
            <person name="Keizer G."/>
            <person name="Linton E."/>
            <person name="Llaca V."/>
            <person name="Song R."/>
            <person name="Tanyolac B."/>
            <person name="Young S."/>
            <person name="Ho-Il K."/>
            <person name="Hahn J.H."/>
            <person name="Sangsakoo G."/>
            <person name="Vanavichit A."/>
            <person name="de Mattos Luiz.A.T."/>
            <person name="Zimmer P.D."/>
            <person name="Malone G."/>
            <person name="Dellagostin O."/>
            <person name="de Oliveira A.C."/>
            <person name="Bevan M."/>
            <person name="Bancroft I."/>
            <person name="Minx P."/>
            <person name="Cordum H."/>
            <person name="Wilson R."/>
            <person name="Cheng Z."/>
            <person name="Jin W."/>
            <person name="Jiang J."/>
            <person name="Leong S.A."/>
            <person name="Iwama H."/>
            <person name="Gojobori T."/>
            <person name="Itoh T."/>
            <person name="Niimura Y."/>
            <person name="Fujii Y."/>
            <person name="Habara T."/>
            <person name="Sakai H."/>
            <person name="Sato Y."/>
            <person name="Wilson G."/>
            <person name="Kumar K."/>
            <person name="McCouch S."/>
            <person name="Juretic N."/>
            <person name="Hoen D."/>
            <person name="Wright S."/>
            <person name="Bruskiewich R."/>
            <person name="Bureau T."/>
            <person name="Miyao A."/>
            <person name="Hirochika H."/>
            <person name="Nishikawa T."/>
            <person name="Kadowaki K."/>
            <person name="Sugiura M."/>
            <person name="Burr B."/>
            <person name="Sasaki T."/>
        </authorList>
    </citation>
    <scope>NUCLEOTIDE SEQUENCE [LARGE SCALE GENOMIC DNA]</scope>
    <source>
        <strain evidence="3">cv. Nipponbare</strain>
    </source>
</reference>
<keyword evidence="1" id="KW-0732">Signal</keyword>
<reference evidence="2 3" key="3">
    <citation type="journal article" date="2013" name="Rice">
        <title>Improvement of the Oryza sativa Nipponbare reference genome using next generation sequence and optical map data.</title>
        <authorList>
            <person name="Kawahara Y."/>
            <person name="de la Bastide M."/>
            <person name="Hamilton J.P."/>
            <person name="Kanamori H."/>
            <person name="McCombie W.R."/>
            <person name="Ouyang S."/>
            <person name="Schwartz D.C."/>
            <person name="Tanaka T."/>
            <person name="Wu J."/>
            <person name="Zhou S."/>
            <person name="Childs K.L."/>
            <person name="Davidson R.M."/>
            <person name="Lin H."/>
            <person name="Quesada-Ocampo L."/>
            <person name="Vaillancourt B."/>
            <person name="Sakai H."/>
            <person name="Lee S.S."/>
            <person name="Kim J."/>
            <person name="Numa H."/>
            <person name="Itoh T."/>
            <person name="Buell C.R."/>
            <person name="Matsumoto T."/>
        </authorList>
    </citation>
    <scope>NUCLEOTIDE SEQUENCE [LARGE SCALE GENOMIC DNA]</scope>
    <source>
        <strain evidence="3">cv. Nipponbare</strain>
    </source>
</reference>
<dbReference type="Gramene" id="Os02t0269650-01">
    <property type="protein sequence ID" value="Os02t0269650-01"/>
    <property type="gene ID" value="Os02g0269650"/>
</dbReference>
<evidence type="ECO:0000313" key="3">
    <source>
        <dbReference type="Proteomes" id="UP000059680"/>
    </source>
</evidence>
<proteinExistence type="predicted"/>
<dbReference type="AlphaFoldDB" id="A0A0P0VHC5"/>
<evidence type="ECO:0000313" key="2">
    <source>
        <dbReference type="EMBL" id="BAS78047.1"/>
    </source>
</evidence>
<organism evidence="2 3">
    <name type="scientific">Oryza sativa subsp. japonica</name>
    <name type="common">Rice</name>
    <dbReference type="NCBI Taxonomy" id="39947"/>
    <lineage>
        <taxon>Eukaryota</taxon>
        <taxon>Viridiplantae</taxon>
        <taxon>Streptophyta</taxon>
        <taxon>Embryophyta</taxon>
        <taxon>Tracheophyta</taxon>
        <taxon>Spermatophyta</taxon>
        <taxon>Magnoliopsida</taxon>
        <taxon>Liliopsida</taxon>
        <taxon>Poales</taxon>
        <taxon>Poaceae</taxon>
        <taxon>BOP clade</taxon>
        <taxon>Oryzoideae</taxon>
        <taxon>Oryzeae</taxon>
        <taxon>Oryzinae</taxon>
        <taxon>Oryza</taxon>
        <taxon>Oryza sativa</taxon>
    </lineage>
</organism>
<feature type="signal peptide" evidence="1">
    <location>
        <begin position="1"/>
        <end position="22"/>
    </location>
</feature>
<dbReference type="PaxDb" id="39947-A0A0P0VHC5"/>
<gene>
    <name evidence="2" type="ordered locus">Os02g0269650</name>
    <name evidence="2" type="ORF">OSNPB_020269650</name>
</gene>
<feature type="chain" id="PRO_5006056335" evidence="1">
    <location>
        <begin position="23"/>
        <end position="150"/>
    </location>
</feature>
<dbReference type="EMBL" id="AP014958">
    <property type="protein sequence ID" value="BAS78047.1"/>
    <property type="molecule type" value="Genomic_DNA"/>
</dbReference>
<accession>A0A0P0VHC5</accession>
<name>A0A0P0VHC5_ORYSJ</name>
<feature type="non-terminal residue" evidence="2">
    <location>
        <position position="1"/>
    </location>
</feature>
<reference evidence="2 3" key="2">
    <citation type="journal article" date="2013" name="Plant Cell Physiol.">
        <title>Rice Annotation Project Database (RAP-DB): an integrative and interactive database for rice genomics.</title>
        <authorList>
            <person name="Sakai H."/>
            <person name="Lee S.S."/>
            <person name="Tanaka T."/>
            <person name="Numa H."/>
            <person name="Kim J."/>
            <person name="Kawahara Y."/>
            <person name="Wakimoto H."/>
            <person name="Yang C.C."/>
            <person name="Iwamoto M."/>
            <person name="Abe T."/>
            <person name="Yamada Y."/>
            <person name="Muto A."/>
            <person name="Inokuchi H."/>
            <person name="Ikemura T."/>
            <person name="Matsumoto T."/>
            <person name="Sasaki T."/>
            <person name="Itoh T."/>
        </authorList>
    </citation>
    <scope>NUCLEOTIDE SEQUENCE [LARGE SCALE GENOMIC DNA]</scope>
    <source>
        <strain evidence="3">cv. Nipponbare</strain>
    </source>
</reference>
<sequence>LLSSSLFLFLLIPLHFFLPSRRDPTAARRQQWRAEVGGRRWDGRPRRPSVKAAVAGGWRRDRRLRRPSVKVVAASAPAPIPDQAGGEAVTWRCLPVVVEIGACEVAAGGSNGTAGGGGWHGRGGDRPTRNFLFLSSLVLRLFSPPPFPTC</sequence>
<dbReference type="Proteomes" id="UP000059680">
    <property type="component" value="Chromosome 2"/>
</dbReference>